<comment type="caution">
    <text evidence="2">The sequence shown here is derived from an EMBL/GenBank/DDBJ whole genome shotgun (WGS) entry which is preliminary data.</text>
</comment>
<evidence type="ECO:0000313" key="3">
    <source>
        <dbReference type="Proteomes" id="UP000680206"/>
    </source>
</evidence>
<reference evidence="2 3" key="1">
    <citation type="submission" date="2021-03" db="EMBL/GenBank/DDBJ databases">
        <title>Actinomadura violae sp. nov., isolated from lichen in Thailand.</title>
        <authorList>
            <person name="Kanchanasin P."/>
            <person name="Saeng-In P."/>
            <person name="Phongsopitanun W."/>
            <person name="Yuki M."/>
            <person name="Kudo T."/>
            <person name="Ohkuma M."/>
            <person name="Tanasupawat S."/>
        </authorList>
    </citation>
    <scope>NUCLEOTIDE SEQUENCE [LARGE SCALE GENOMIC DNA]</scope>
    <source>
        <strain evidence="2 3">LCR2-06</strain>
    </source>
</reference>
<protein>
    <submittedName>
        <fullName evidence="2">Phage portal protein</fullName>
    </submittedName>
</protein>
<dbReference type="EMBL" id="JAGEPF010000012">
    <property type="protein sequence ID" value="MBO2459804.1"/>
    <property type="molecule type" value="Genomic_DNA"/>
</dbReference>
<accession>A0ABS3RUV8</accession>
<organism evidence="2 3">
    <name type="scientific">Actinomadura violacea</name>
    <dbReference type="NCBI Taxonomy" id="2819934"/>
    <lineage>
        <taxon>Bacteria</taxon>
        <taxon>Bacillati</taxon>
        <taxon>Actinomycetota</taxon>
        <taxon>Actinomycetes</taxon>
        <taxon>Streptosporangiales</taxon>
        <taxon>Thermomonosporaceae</taxon>
        <taxon>Actinomadura</taxon>
    </lineage>
</organism>
<feature type="region of interest" description="Disordered" evidence="1">
    <location>
        <begin position="490"/>
        <end position="543"/>
    </location>
</feature>
<dbReference type="Pfam" id="PF05133">
    <property type="entry name" value="SPP1_portal"/>
    <property type="match status" value="1"/>
</dbReference>
<gene>
    <name evidence="2" type="ORF">J4709_19680</name>
</gene>
<dbReference type="InterPro" id="IPR021145">
    <property type="entry name" value="Portal_protein_SPP1_Gp6-like"/>
</dbReference>
<name>A0ABS3RUV8_9ACTN</name>
<dbReference type="RefSeq" id="WP_208242804.1">
    <property type="nucleotide sequence ID" value="NZ_JAGEPF010000012.1"/>
</dbReference>
<proteinExistence type="predicted"/>
<evidence type="ECO:0000256" key="1">
    <source>
        <dbReference type="SAM" id="MobiDB-lite"/>
    </source>
</evidence>
<sequence length="543" mass="60307">MTIDVWPPPELADIHDRMAIWAAWWSGEPDDLEAVYAGTGIASVRPPNWLRRRPLNRPSQYKGGIVGALARMFWGRPVSEGELRAKLHLPIASDISVVSANLLFADPLTLKTPDKATTERLQQFQDDGMQATLREAAETASALGGVYLRTSWDKAISDRPWLSVVQPDCAIPRFRYGRLREVTFWTVIEDDGQQRVVRHLETHQPGVIRHQVYVGTPTTLGRLAPLGDFEDTEPFASLVQDGDAIPTGIDLLTAGYVPNIRPNRIWRTYPPGVNLGRSDYQGVEALMDSLDEVWSSWMRDIRLGKARIFADRAMLESEGRGQGAYLDLDREAFTPVDINPMSGQSMINEVQFSIRVQEHEDSARALTEAIVRSAGYSAQSFGLVGDVALTATEVTARKEQSFQTKAHKITYVRPTLGDLYHAMLALDEAVWNRRGIRPQVPDIEWPPGITPDPADTAQTVSLLVSARAVSLQTRVEMVHPDWDEPRVAEEVKRIQAESPSPLDQVPAPGPSPQEHDARPAAQGLAEQDAERPLREGDRAPAHT</sequence>
<dbReference type="Proteomes" id="UP000680206">
    <property type="component" value="Unassembled WGS sequence"/>
</dbReference>
<evidence type="ECO:0000313" key="2">
    <source>
        <dbReference type="EMBL" id="MBO2459804.1"/>
    </source>
</evidence>
<keyword evidence="3" id="KW-1185">Reference proteome</keyword>
<feature type="compositionally biased region" description="Basic and acidic residues" evidence="1">
    <location>
        <begin position="528"/>
        <end position="543"/>
    </location>
</feature>